<dbReference type="GO" id="GO:0005975">
    <property type="term" value="P:carbohydrate metabolic process"/>
    <property type="evidence" value="ECO:0007669"/>
    <property type="project" value="InterPro"/>
</dbReference>
<evidence type="ECO:0000256" key="4">
    <source>
        <dbReference type="ARBA" id="ARBA00012591"/>
    </source>
</evidence>
<dbReference type="Pfam" id="PF00343">
    <property type="entry name" value="Phosphorylase"/>
    <property type="match status" value="1"/>
</dbReference>
<keyword evidence="6 10" id="KW-0808">Transferase</keyword>
<keyword evidence="5 10" id="KW-0328">Glycosyltransferase</keyword>
<dbReference type="PROSITE" id="PS00102">
    <property type="entry name" value="PHOSPHORYLASE"/>
    <property type="match status" value="1"/>
</dbReference>
<dbReference type="NCBIfam" id="TIGR02094">
    <property type="entry name" value="more_P_ylases"/>
    <property type="match status" value="1"/>
</dbReference>
<evidence type="ECO:0000256" key="8">
    <source>
        <dbReference type="ARBA" id="ARBA00023277"/>
    </source>
</evidence>
<gene>
    <name evidence="10" type="ORF">YC6258_03298</name>
</gene>
<proteinExistence type="inferred from homology"/>
<dbReference type="PANTHER" id="PTHR42655">
    <property type="entry name" value="GLYCOGEN PHOSPHORYLASE"/>
    <property type="match status" value="1"/>
</dbReference>
<evidence type="ECO:0000256" key="2">
    <source>
        <dbReference type="ARBA" id="ARBA00001933"/>
    </source>
</evidence>
<sequence>MSDLPNVAYFCMEYALRYDIKTYSGGLGVLAGDYVKGVKDNNYPLIAIGIKWKYGYVTQTVDKNGLLMDSFPVADYSMLEDTGVKFPITIENKQVMIKAWKVKPEVGVKELILLDTDLPENEEPLITDRLYGGDHVQRVRQEMVLGIGGIKYLRAINADIQTYHFNEGHAILAGIELLREQMEDHGLDFNQAHEAVKKQIVFTTHTPVKAGNEEHDLSYLTGLGANQHLSEAEMVEIGGSPFNMTVAALRLSRLSNAVAQLHGETANIMWKDVGSRSEIIAITNGIHHGTWVDDAIYQNRQNPKLLWKRHCQLKNELIEFIKERNDVTLDANKLLIGFARRAAPYKRSNLIYSSGEKLRQLLQNGTYQIVFAGKAHPADDYGKAIIRDLIALSKEFPDSVVFMENYDMQVGAMLTRGCDIWLNNPRRPMEACGTSGMKAAMNGVPNVSILDGWWPEACNHGVNGWAIGDDKVPTSKDEQDVRDAKFLSTVLSEEVIPTYYEDRDRWISIMQASINDCYEAFSVDTMLSNYYSRLY</sequence>
<dbReference type="AlphaFoldDB" id="A0A0C5VY80"/>
<accession>A0A0C5VY80</accession>
<dbReference type="PANTHER" id="PTHR42655:SF1">
    <property type="entry name" value="GLYCOGEN PHOSPHORYLASE"/>
    <property type="match status" value="1"/>
</dbReference>
<dbReference type="RefSeq" id="WP_044617660.1">
    <property type="nucleotide sequence ID" value="NZ_CP007142.1"/>
</dbReference>
<comment type="catalytic activity">
    <reaction evidence="1">
        <text>[(1-&gt;4)-alpha-D-glucosyl](n) + phosphate = [(1-&gt;4)-alpha-D-glucosyl](n-1) + alpha-D-glucose 1-phosphate</text>
        <dbReference type="Rhea" id="RHEA:41732"/>
        <dbReference type="Rhea" id="RHEA-COMP:9584"/>
        <dbReference type="Rhea" id="RHEA-COMP:9586"/>
        <dbReference type="ChEBI" id="CHEBI:15444"/>
        <dbReference type="ChEBI" id="CHEBI:43474"/>
        <dbReference type="ChEBI" id="CHEBI:58601"/>
        <dbReference type="EC" id="2.4.1.1"/>
    </reaction>
</comment>
<keyword evidence="11" id="KW-1185">Reference proteome</keyword>
<dbReference type="KEGG" id="gsn:YC6258_03298"/>
<evidence type="ECO:0000256" key="6">
    <source>
        <dbReference type="ARBA" id="ARBA00022679"/>
    </source>
</evidence>
<name>A0A0C5VY80_9GAMM</name>
<evidence type="ECO:0000313" key="11">
    <source>
        <dbReference type="Proteomes" id="UP000032266"/>
    </source>
</evidence>
<dbReference type="SUPFAM" id="SSF53756">
    <property type="entry name" value="UDP-Glycosyltransferase/glycogen phosphorylase"/>
    <property type="match status" value="1"/>
</dbReference>
<keyword evidence="8" id="KW-0119">Carbohydrate metabolism</keyword>
<dbReference type="InterPro" id="IPR000811">
    <property type="entry name" value="Glyco_trans_35"/>
</dbReference>
<dbReference type="PATRIC" id="fig|1445510.3.peg.3262"/>
<dbReference type="InterPro" id="IPR035090">
    <property type="entry name" value="Pyridoxal_P_attach_site"/>
</dbReference>
<comment type="function">
    <text evidence="9">Phosphorylase is an important allosteric enzyme in carbohydrate metabolism. Enzymes from different sources differ in their regulatory mechanisms and in their natural substrates. However, all known phosphorylases share catalytic and structural properties.</text>
</comment>
<dbReference type="InterPro" id="IPR052182">
    <property type="entry name" value="Glycogen/Maltodextrin_Phosph"/>
</dbReference>
<dbReference type="HOGENOM" id="CLU_015112_1_0_6"/>
<reference evidence="10 11" key="1">
    <citation type="submission" date="2014-01" db="EMBL/GenBank/DDBJ databases">
        <title>Full genme sequencing of cellulolytic bacterium Gynuella sunshinyii YC6258T gen. nov., sp. nov.</title>
        <authorList>
            <person name="Khan H."/>
            <person name="Chung E.J."/>
            <person name="Chung Y.R."/>
        </authorList>
    </citation>
    <scope>NUCLEOTIDE SEQUENCE [LARGE SCALE GENOMIC DNA]</scope>
    <source>
        <strain evidence="10 11">YC6258</strain>
    </source>
</reference>
<evidence type="ECO:0000256" key="1">
    <source>
        <dbReference type="ARBA" id="ARBA00001275"/>
    </source>
</evidence>
<dbReference type="GO" id="GO:0008184">
    <property type="term" value="F:glycogen phosphorylase activity"/>
    <property type="evidence" value="ECO:0007669"/>
    <property type="project" value="InterPro"/>
</dbReference>
<evidence type="ECO:0000256" key="3">
    <source>
        <dbReference type="ARBA" id="ARBA00006047"/>
    </source>
</evidence>
<evidence type="ECO:0000256" key="9">
    <source>
        <dbReference type="ARBA" id="ARBA00025174"/>
    </source>
</evidence>
<evidence type="ECO:0000256" key="5">
    <source>
        <dbReference type="ARBA" id="ARBA00022676"/>
    </source>
</evidence>
<dbReference type="EC" id="2.4.1.1" evidence="4"/>
<dbReference type="Proteomes" id="UP000032266">
    <property type="component" value="Chromosome"/>
</dbReference>
<evidence type="ECO:0000256" key="7">
    <source>
        <dbReference type="ARBA" id="ARBA00022898"/>
    </source>
</evidence>
<dbReference type="Gene3D" id="3.40.50.2000">
    <property type="entry name" value="Glycogen Phosphorylase B"/>
    <property type="match status" value="3"/>
</dbReference>
<dbReference type="STRING" id="1445510.YC6258_03298"/>
<dbReference type="OrthoDB" id="7229284at2"/>
<organism evidence="10 11">
    <name type="scientific">Gynuella sunshinyii YC6258</name>
    <dbReference type="NCBI Taxonomy" id="1445510"/>
    <lineage>
        <taxon>Bacteria</taxon>
        <taxon>Pseudomonadati</taxon>
        <taxon>Pseudomonadota</taxon>
        <taxon>Gammaproteobacteria</taxon>
        <taxon>Oceanospirillales</taxon>
        <taxon>Saccharospirillaceae</taxon>
        <taxon>Gynuella</taxon>
    </lineage>
</organism>
<protein>
    <recommendedName>
        <fullName evidence="4">glycogen phosphorylase</fullName>
        <ecNumber evidence="4">2.4.1.1</ecNumber>
    </recommendedName>
</protein>
<comment type="cofactor">
    <cofactor evidence="2">
        <name>pyridoxal 5'-phosphate</name>
        <dbReference type="ChEBI" id="CHEBI:597326"/>
    </cofactor>
</comment>
<keyword evidence="7" id="KW-0663">Pyridoxal phosphate</keyword>
<dbReference type="InterPro" id="IPR011834">
    <property type="entry name" value="Agluc_phsphrylas"/>
</dbReference>
<comment type="similarity">
    <text evidence="3">Belongs to the glycogen phosphorylase family.</text>
</comment>
<dbReference type="EMBL" id="CP007142">
    <property type="protein sequence ID" value="AJQ95334.1"/>
    <property type="molecule type" value="Genomic_DNA"/>
</dbReference>
<evidence type="ECO:0000313" key="10">
    <source>
        <dbReference type="EMBL" id="AJQ95334.1"/>
    </source>
</evidence>
<dbReference type="GO" id="GO:0030170">
    <property type="term" value="F:pyridoxal phosphate binding"/>
    <property type="evidence" value="ECO:0007669"/>
    <property type="project" value="InterPro"/>
</dbReference>